<dbReference type="AlphaFoldDB" id="A0A0A9DZH8"/>
<reference evidence="2" key="1">
    <citation type="submission" date="2014-09" db="EMBL/GenBank/DDBJ databases">
        <authorList>
            <person name="Magalhaes I.L.F."/>
            <person name="Oliveira U."/>
            <person name="Santos F.R."/>
            <person name="Vidigal T.H.D.A."/>
            <person name="Brescovit A.D."/>
            <person name="Santos A.J."/>
        </authorList>
    </citation>
    <scope>NUCLEOTIDE SEQUENCE</scope>
    <source>
        <tissue evidence="2">Shoot tissue taken approximately 20 cm above the soil surface</tissue>
    </source>
</reference>
<feature type="compositionally biased region" description="Basic and acidic residues" evidence="1">
    <location>
        <begin position="1"/>
        <end position="23"/>
    </location>
</feature>
<evidence type="ECO:0000256" key="1">
    <source>
        <dbReference type="SAM" id="MobiDB-lite"/>
    </source>
</evidence>
<sequence length="32" mass="3689">MLQKDGEIDEDVSHQIKASRMDEVAPSFRRSL</sequence>
<evidence type="ECO:0000313" key="2">
    <source>
        <dbReference type="EMBL" id="JAD93206.1"/>
    </source>
</evidence>
<reference evidence="2" key="2">
    <citation type="journal article" date="2015" name="Data Brief">
        <title>Shoot transcriptome of the giant reed, Arundo donax.</title>
        <authorList>
            <person name="Barrero R.A."/>
            <person name="Guerrero F.D."/>
            <person name="Moolhuijzen P."/>
            <person name="Goolsby J.A."/>
            <person name="Tidwell J."/>
            <person name="Bellgard S.E."/>
            <person name="Bellgard M.I."/>
        </authorList>
    </citation>
    <scope>NUCLEOTIDE SEQUENCE</scope>
    <source>
        <tissue evidence="2">Shoot tissue taken approximately 20 cm above the soil surface</tissue>
    </source>
</reference>
<feature type="region of interest" description="Disordered" evidence="1">
    <location>
        <begin position="1"/>
        <end position="32"/>
    </location>
</feature>
<protein>
    <submittedName>
        <fullName evidence="2">Uncharacterized protein</fullName>
    </submittedName>
</protein>
<accession>A0A0A9DZH8</accession>
<proteinExistence type="predicted"/>
<dbReference type="EMBL" id="GBRH01204689">
    <property type="protein sequence ID" value="JAD93206.1"/>
    <property type="molecule type" value="Transcribed_RNA"/>
</dbReference>
<organism evidence="2">
    <name type="scientific">Arundo donax</name>
    <name type="common">Giant reed</name>
    <name type="synonym">Donax arundinaceus</name>
    <dbReference type="NCBI Taxonomy" id="35708"/>
    <lineage>
        <taxon>Eukaryota</taxon>
        <taxon>Viridiplantae</taxon>
        <taxon>Streptophyta</taxon>
        <taxon>Embryophyta</taxon>
        <taxon>Tracheophyta</taxon>
        <taxon>Spermatophyta</taxon>
        <taxon>Magnoliopsida</taxon>
        <taxon>Liliopsida</taxon>
        <taxon>Poales</taxon>
        <taxon>Poaceae</taxon>
        <taxon>PACMAD clade</taxon>
        <taxon>Arundinoideae</taxon>
        <taxon>Arundineae</taxon>
        <taxon>Arundo</taxon>
    </lineage>
</organism>
<name>A0A0A9DZH8_ARUDO</name>